<dbReference type="InterPro" id="IPR042097">
    <property type="entry name" value="Aminopeptidase_N-like_N_sf"/>
</dbReference>
<dbReference type="SUPFAM" id="SSF63737">
    <property type="entry name" value="Leukotriene A4 hydrolase N-terminal domain"/>
    <property type="match status" value="1"/>
</dbReference>
<evidence type="ECO:0000256" key="3">
    <source>
        <dbReference type="ARBA" id="ARBA00017363"/>
    </source>
</evidence>
<dbReference type="Pfam" id="PF00439">
    <property type="entry name" value="Bromodomain"/>
    <property type="match status" value="3"/>
</dbReference>
<dbReference type="Gene3D" id="1.20.920.10">
    <property type="entry name" value="Bromodomain-like"/>
    <property type="match status" value="3"/>
</dbReference>
<evidence type="ECO:0000256" key="5">
    <source>
        <dbReference type="ARBA" id="ARBA00023117"/>
    </source>
</evidence>
<evidence type="ECO:0000256" key="10">
    <source>
        <dbReference type="PROSITE-ProRule" id="PRU00035"/>
    </source>
</evidence>
<comment type="subcellular location">
    <subcellularLocation>
        <location evidence="1">Nucleus</location>
    </subcellularLocation>
</comment>
<evidence type="ECO:0000313" key="13">
    <source>
        <dbReference type="EMBL" id="KAF5312369.1"/>
    </source>
</evidence>
<dbReference type="GO" id="GO:0005669">
    <property type="term" value="C:transcription factor TFIID complex"/>
    <property type="evidence" value="ECO:0007669"/>
    <property type="project" value="InterPro"/>
</dbReference>
<gene>
    <name evidence="13" type="ORF">D9619_002670</name>
</gene>
<dbReference type="PROSITE" id="PS50014">
    <property type="entry name" value="BROMODOMAIN_2"/>
    <property type="match status" value="3"/>
</dbReference>
<dbReference type="GO" id="GO:0008270">
    <property type="term" value="F:zinc ion binding"/>
    <property type="evidence" value="ECO:0007669"/>
    <property type="project" value="InterPro"/>
</dbReference>
<feature type="compositionally biased region" description="Pro residues" evidence="11">
    <location>
        <begin position="1584"/>
        <end position="1597"/>
    </location>
</feature>
<feature type="domain" description="Bromo" evidence="12">
    <location>
        <begin position="1621"/>
        <end position="1693"/>
    </location>
</feature>
<evidence type="ECO:0000259" key="12">
    <source>
        <dbReference type="PROSITE" id="PS50014"/>
    </source>
</evidence>
<dbReference type="GO" id="GO:0006325">
    <property type="term" value="P:chromatin organization"/>
    <property type="evidence" value="ECO:0007669"/>
    <property type="project" value="UniProtKB-ARBA"/>
</dbReference>
<evidence type="ECO:0000256" key="9">
    <source>
        <dbReference type="ARBA" id="ARBA00076306"/>
    </source>
</evidence>
<dbReference type="Gene3D" id="2.60.40.1730">
    <property type="entry name" value="tricorn interacting facor f3 domain"/>
    <property type="match status" value="1"/>
</dbReference>
<dbReference type="InterPro" id="IPR014782">
    <property type="entry name" value="Peptidase_M1_dom"/>
</dbReference>
<dbReference type="PROSITE" id="PS00633">
    <property type="entry name" value="BROMODOMAIN_1"/>
    <property type="match status" value="2"/>
</dbReference>
<reference evidence="13 14" key="1">
    <citation type="journal article" date="2020" name="ISME J.">
        <title>Uncovering the hidden diversity of litter-decomposition mechanisms in mushroom-forming fungi.</title>
        <authorList>
            <person name="Floudas D."/>
            <person name="Bentzer J."/>
            <person name="Ahren D."/>
            <person name="Johansson T."/>
            <person name="Persson P."/>
            <person name="Tunlid A."/>
        </authorList>
    </citation>
    <scope>NUCLEOTIDE SEQUENCE [LARGE SCALE GENOMIC DNA]</scope>
    <source>
        <strain evidence="13 14">CBS 101986</strain>
    </source>
</reference>
<evidence type="ECO:0000256" key="4">
    <source>
        <dbReference type="ARBA" id="ARBA00023015"/>
    </source>
</evidence>
<dbReference type="CDD" id="cd09839">
    <property type="entry name" value="M1_like_TAF2"/>
    <property type="match status" value="1"/>
</dbReference>
<dbReference type="Pfam" id="PF25316">
    <property type="entry name" value="TAF2_3rd"/>
    <property type="match status" value="1"/>
</dbReference>
<dbReference type="SMART" id="SM00297">
    <property type="entry name" value="BROMO"/>
    <property type="match status" value="3"/>
</dbReference>
<dbReference type="GO" id="GO:0006367">
    <property type="term" value="P:transcription initiation at RNA polymerase II promoter"/>
    <property type="evidence" value="ECO:0007669"/>
    <property type="project" value="TreeGrafter"/>
</dbReference>
<feature type="region of interest" description="Disordered" evidence="11">
    <location>
        <begin position="1822"/>
        <end position="1847"/>
    </location>
</feature>
<dbReference type="InterPro" id="IPR037813">
    <property type="entry name" value="TAF2"/>
</dbReference>
<evidence type="ECO:0000256" key="11">
    <source>
        <dbReference type="SAM" id="MobiDB-lite"/>
    </source>
</evidence>
<dbReference type="PRINTS" id="PR00503">
    <property type="entry name" value="BROMODOMAIN"/>
</dbReference>
<dbReference type="FunFam" id="1.10.390.10:FF:000011">
    <property type="entry name" value="Transcription initiation factor TFIID subunit"/>
    <property type="match status" value="1"/>
</dbReference>
<feature type="region of interest" description="Disordered" evidence="11">
    <location>
        <begin position="1203"/>
        <end position="1243"/>
    </location>
</feature>
<evidence type="ECO:0000256" key="2">
    <source>
        <dbReference type="ARBA" id="ARBA00010937"/>
    </source>
</evidence>
<keyword evidence="14" id="KW-1185">Reference proteome</keyword>
<dbReference type="Pfam" id="PF25577">
    <property type="entry name" value="TPR_TAF2_C"/>
    <property type="match status" value="1"/>
</dbReference>
<feature type="compositionally biased region" description="Basic and acidic residues" evidence="11">
    <location>
        <begin position="1221"/>
        <end position="1230"/>
    </location>
</feature>
<feature type="region of interest" description="Disordered" evidence="11">
    <location>
        <begin position="1151"/>
        <end position="1189"/>
    </location>
</feature>
<feature type="compositionally biased region" description="Basic and acidic residues" evidence="11">
    <location>
        <begin position="1480"/>
        <end position="1494"/>
    </location>
</feature>
<accession>A0A8H5AWS3</accession>
<evidence type="ECO:0000256" key="1">
    <source>
        <dbReference type="ARBA" id="ARBA00004123"/>
    </source>
</evidence>
<evidence type="ECO:0000256" key="7">
    <source>
        <dbReference type="ARBA" id="ARBA00023242"/>
    </source>
</evidence>
<evidence type="ECO:0000256" key="6">
    <source>
        <dbReference type="ARBA" id="ARBA00023163"/>
    </source>
</evidence>
<dbReference type="SUPFAM" id="SSF47370">
    <property type="entry name" value="Bromodomain"/>
    <property type="match status" value="3"/>
</dbReference>
<dbReference type="EMBL" id="JAACJJ010000056">
    <property type="protein sequence ID" value="KAF5312369.1"/>
    <property type="molecule type" value="Genomic_DNA"/>
</dbReference>
<feature type="region of interest" description="Disordered" evidence="11">
    <location>
        <begin position="1480"/>
        <end position="1608"/>
    </location>
</feature>
<keyword evidence="7" id="KW-0539">Nucleus</keyword>
<dbReference type="GO" id="GO:0008237">
    <property type="term" value="F:metallopeptidase activity"/>
    <property type="evidence" value="ECO:0007669"/>
    <property type="project" value="InterPro"/>
</dbReference>
<name>A0A8H5AWS3_9AGAR</name>
<dbReference type="GO" id="GO:0003682">
    <property type="term" value="F:chromatin binding"/>
    <property type="evidence" value="ECO:0007669"/>
    <property type="project" value="TreeGrafter"/>
</dbReference>
<comment type="function">
    <text evidence="8">Functions as a component of the DNA-binding general transcription factor complex TFIID. Binding of TFIID to a promoter (with or without TATA element) is the initial step in pre-initiation complex (PIC) formation. TFIID plays a key role in the regulation of gene expression by RNA polymerase II through different activities such as transcription activator interaction, core promoter recognition and selectivity, TFIIA and TFIIB interaction, chromatin modification (histone acetylation by TAF1), facilitation of DNA opening and initiation of transcription.</text>
</comment>
<dbReference type="PANTHER" id="PTHR15137">
    <property type="entry name" value="TRANSCRIPTION INITIATION FACTOR TFIID"/>
    <property type="match status" value="1"/>
</dbReference>
<dbReference type="Proteomes" id="UP000567179">
    <property type="component" value="Unassembled WGS sequence"/>
</dbReference>
<dbReference type="InterPro" id="IPR036427">
    <property type="entry name" value="Bromodomain-like_sf"/>
</dbReference>
<sequence>MSDVASLYTHQKVVLEIDFAGALWGYTEITIIPTSSDLRTIHLHSRQCAIQSVTVAGQNADFTHHDPLANITMGPPAEAQDCHRHPELKRKIYSALQESDEGELSIAIPASVALKQSVHGSGTSFANDVATPEPQTPGFHQGQTTTPEFAPIIVTITYSLRHPVDGFEFVLPSDAYPFRVPHAYTTPSSPDAARCWVPCLDNLWEKCTWEFEFVVPRYLEERGARGDDDELNDASPTVVVCSGELVEQVAHPYNSNKTIFLFSQAVLTSVQHIAFAAGPFHLLSIPSDAGADDPSGASQPVMYAFCLPGQEQLLSSSTTCMRSAMTFYTSEFGSYPFTSYKLVFVDALPTQRFDSATLSLVTTDLLHGEDAIEQAMETRHALGHALACQWAGINIIPKSWSDLWLVNGLALYITGLFMRKVFGNNDYRFRLKKDMLRVVEYDVGGMPPICQPQVLDPPDAVTLPFINLKAPLVLHILDRRLGKSGTSLGLSRVLPKLFLSAISGELQNNALSTHTFLRTCRKVSGVDPRSFAEQWIYGSGCPSFSFSATFNRKKMAVEITMRQDAPAYVAMEKNEVQKVLMKPVPFFEGQMTIRIHEADGTPYEHVLDIRNPQKRYEVPFNTKYKRVRRNTKRYLARQAAAQAAAEGDAEAAEAMGMVDMGFGLEIWEKEQERENWKVADWTEEDESQMSGATYEWIRMDADFEWIANIKFEQPDFMWVSQLQRDRDVIAQLEALTALAEKPTAIVSSTLTKTVLVSNYYFRIRCEAATALVNCAVHKVDFLGLFHLFKLFLRYCYDPEDPNQDLFTHKYVPKPNEFSDISEYFVRKALVAAISQVRFENGKTPAVVRQFLIDQLRFNDNTSNPYSDGFYISSIISAAACANISTAPPERGELLPSQTRTDYTEEDMELVKQTRTEVDRYRSMDRLIPSPHNIVTIAALEFYMVLGIANLVPSHARTFFPFTREGNYTQVRIAAFDGLFMTKWYTQHIMRYILAVMANDSSRVIRRHVARNACYSLALLVQMGEMKTSVKETESLLIEEDGNSQEKIKESKRSEMETMIKILRKDREVGKNEVLREYLMPIAQNPDIDHEVRWCLLKLADLLIRPVEESPPSVKIHIPSTPVIESAPPLPTVKVTVPHKPRIIKPGLAGVAKSPLIPSQPPAPKLKLPAHPHHDVAASPKIPSSSTEQPKKAVVFVKPELPAKVKHKSKAAHPPPPAPQKVSEKSHEKSAHVPKAQSGGMPLNDLRACRNMLKKLKANKHAVIFLQPVDPIRDHAPNYFNVIKHPMDLSSMSAKLEEGMYKDRFAFQADFKTMINNAKTYNVVGSFVHNEAISFETFFEKHWSIIKKTLEAADRAQPPPPVMEQPKPTHRVLQTVAKSMDLDRPSSRTSSRPPSRPPSPPRAERPQPVASSSRPVIKLKVGSHPAPPKVDTAERPATNGVSPATKPVKRKKESPVEVPPPPYVDDGSHDILQEVLAIEREKNVQRQRSTVEKDTSIPTVSLGKRKAVEEDILELATTSKKERYSPAGPSVTKPISRPPPPAPKTSTVPSIKLKKDKPTESPRTTPANSRPPTPSIKGKEREYVPPAPSTSVPPPAQPPKRKAVSSTPINEKKCKELLKTLIKMPESAIFLRPVDTVLDGCPTYYDEILNPMDFGTMSNKLNTSQYQTMEEFKDDIELVVSNCRLFNPPGTGPTICAAAVEKVFKKEWPKAMERKLSWSEKRGLQGVMSAIVKEQISWIFREPVDPVLLGIPTYHDIIPKKDARDLRTIRQKLDTDKHDSVEAFEADVDLMLNNAIKFNGAESEVGAIAFNFRDRFRALMNAYKSGPSKKRKDGDSGTPQPSKKAKTS</sequence>
<evidence type="ECO:0000256" key="8">
    <source>
        <dbReference type="ARBA" id="ARBA00025346"/>
    </source>
</evidence>
<protein>
    <recommendedName>
        <fullName evidence="3">Transcription initiation factor TFIID subunit 2</fullName>
    </recommendedName>
    <alternativeName>
        <fullName evidence="9">TBP-associated factor 2</fullName>
    </alternativeName>
</protein>
<keyword evidence="4" id="KW-0805">Transcription regulation</keyword>
<dbReference type="Gene3D" id="1.10.390.10">
    <property type="entry name" value="Neutral Protease Domain 2"/>
    <property type="match status" value="1"/>
</dbReference>
<dbReference type="GO" id="GO:0000976">
    <property type="term" value="F:transcription cis-regulatory region binding"/>
    <property type="evidence" value="ECO:0007669"/>
    <property type="project" value="TreeGrafter"/>
</dbReference>
<dbReference type="InterPro" id="IPR001487">
    <property type="entry name" value="Bromodomain"/>
</dbReference>
<dbReference type="OrthoDB" id="308861at2759"/>
<dbReference type="GO" id="GO:0016251">
    <property type="term" value="F:RNA polymerase II general transcription initiation factor activity"/>
    <property type="evidence" value="ECO:0007669"/>
    <property type="project" value="TreeGrafter"/>
</dbReference>
<feature type="region of interest" description="Disordered" evidence="11">
    <location>
        <begin position="1377"/>
        <end position="1467"/>
    </location>
</feature>
<organism evidence="13 14">
    <name type="scientific">Psilocybe cf. subviscida</name>
    <dbReference type="NCBI Taxonomy" id="2480587"/>
    <lineage>
        <taxon>Eukaryota</taxon>
        <taxon>Fungi</taxon>
        <taxon>Dikarya</taxon>
        <taxon>Basidiomycota</taxon>
        <taxon>Agaricomycotina</taxon>
        <taxon>Agaricomycetes</taxon>
        <taxon>Agaricomycetidae</taxon>
        <taxon>Agaricales</taxon>
        <taxon>Agaricineae</taxon>
        <taxon>Strophariaceae</taxon>
        <taxon>Psilocybe</taxon>
    </lineage>
</organism>
<comment type="caution">
    <text evidence="13">The sequence shown here is derived from an EMBL/GenBank/DDBJ whole genome shotgun (WGS) entry which is preliminary data.</text>
</comment>
<dbReference type="InterPro" id="IPR057991">
    <property type="entry name" value="TPR_TAF2_C"/>
</dbReference>
<dbReference type="InterPro" id="IPR018359">
    <property type="entry name" value="Bromodomain_CS"/>
</dbReference>
<feature type="domain" description="Bromo" evidence="12">
    <location>
        <begin position="1731"/>
        <end position="1805"/>
    </location>
</feature>
<dbReference type="Pfam" id="PF01433">
    <property type="entry name" value="Peptidase_M1"/>
    <property type="match status" value="1"/>
</dbReference>
<proteinExistence type="inferred from homology"/>
<keyword evidence="5 10" id="KW-0103">Bromodomain</keyword>
<dbReference type="PANTHER" id="PTHR15137:SF9">
    <property type="entry name" value="TRANSCRIPTION INITIATION FACTOR TFIID SUBUNIT 2"/>
    <property type="match status" value="1"/>
</dbReference>
<feature type="domain" description="Bromo" evidence="12">
    <location>
        <begin position="1256"/>
        <end position="1328"/>
    </location>
</feature>
<dbReference type="CDD" id="cd04369">
    <property type="entry name" value="Bromodomain"/>
    <property type="match status" value="2"/>
</dbReference>
<dbReference type="InterPro" id="IPR057345">
    <property type="entry name" value="Ig-like_TAF2"/>
</dbReference>
<keyword evidence="6" id="KW-0804">Transcription</keyword>
<dbReference type="InterPro" id="IPR027268">
    <property type="entry name" value="Peptidase_M4/M1_CTD_sf"/>
</dbReference>
<evidence type="ECO:0000313" key="14">
    <source>
        <dbReference type="Proteomes" id="UP000567179"/>
    </source>
</evidence>
<comment type="similarity">
    <text evidence="2">Belongs to the TAF2 family.</text>
</comment>
<dbReference type="SUPFAM" id="SSF55486">
    <property type="entry name" value="Metalloproteases ('zincins'), catalytic domain"/>
    <property type="match status" value="1"/>
</dbReference>